<dbReference type="Pfam" id="PF23598">
    <property type="entry name" value="LRR_14"/>
    <property type="match status" value="1"/>
</dbReference>
<sequence length="1367" mass="155016">MAGFVKKCPCLRPPIDDDVRELDYRHCSLADVPSEVFNFERTLEELYELFYCHGIRKLSISDNEITSIPPAIASLINLEEFDLSVIDMPENIKCCKYLRVVDASVNPLGKLSKLKILEIRENHLKTLPKSFSRLTELERLDIGHNEFCELPDVIGNLSSLLELWCDHNQITKITPTIGNLKQLMFLDASKNNLQSLPSEIEDCSSLADLHLTTNHIQALPESLGNLSNLTTLKVDDNQLTCLPTSIGGLSSLSELNVSVNELEDLPASLGLLRNLRTFYVDDNYLTFIPAELGSCNGITVLSLRNNKLEYIPDELGRIPRLRVLNLSNNRLKFLPFTITKLKELQALWLSENQTRPLVPLQSDHDPDTGRKILTCYLLPQTEPDGSGDLDNYGDGDSFHASMWDEERTRRQQIKFDFDEGLDDEGTLVRRPTPYPKEMREKMRHAQNLAMRQMIQGNGDVRWNSGKENGGFEGEEKFARDKARMQQHRHSGSGLEDNIDASSHVSKSSHKKEKSGRSSRETSPVNSEKRSESPKKEIDDGGFSEVGNRSVSHGTSTTPQPQSVGVSANSEKKDGPHRNSGGFAYCSPNELAKSFSQYGVSEQNVNANFQKPNVYSAPHNHRHRKMRNYDSDTGYRSESEIQFYRQQHLNNINVKPHSRGGYGRGYDSESERFIPSKREKRRDIGYSSDVEGYTGRIHQDTGYRPVVPLQNQYNASSSLPYDIHQTPENRRIRIKNDELYEQQMKNKDLNKSADRSFAPPSPGMFHRSKIIDQSTPVSPSPPNGVGFSAGAIDKSKTDGSVINSSENLDRNSSNYLEQNMQINSGDITQRNEHIGIMRPFSGLNLLGLMMVSDMDGLFIIDLFLIITKLQMLQGQDFNFYSIFKIQNQTNMTSSDRTIPPPYKPAPPYMQSPGQRKLPPTPNRNSPYGVLNYDRRLSNSPIAARMSEMTIDEQKETVIDSDRYTQQISQQINDYVYSQVQLSRTPVSHKSPNLQRTPENSRTPLAYVSENSRTPVSHMHDPFRTPVKQIIPENSRTPVSNTLDNSKIPLLQGDSSRTPVSHTYDNSQMHNMSPYSDFSRTQLSHMTPDRSRTPASINGGDDRRDSPRESGYSSREHSSNSNRNSPFDGPPRHFNDQGSHGSGSYEPEDVQNPTMSTYEDVAMFKNNSDPLSQTYIEYILFTVYSSQQMSRPPPSPSQYFQPHYQTPARGDNSMANRSREATPDHLHDASQYSQSRNYQNMSPGNEKYEHITHEICFHLHNHLIMPLNISMRLVLQKVLKVRSPPNISRTLDFYSDFRLIGEDDGKSTFQGKDNDAFPAQKCRRACFVENASSFINGKGVHFVMLLTYSQFLQKSQLTGFYYNFQICIN</sequence>
<feature type="compositionally biased region" description="Pro residues" evidence="3">
    <location>
        <begin position="897"/>
        <end position="908"/>
    </location>
</feature>
<feature type="compositionally biased region" description="Polar residues" evidence="3">
    <location>
        <begin position="1030"/>
        <end position="1043"/>
    </location>
</feature>
<accession>A0ABQ9EPV9</accession>
<dbReference type="InterPro" id="IPR032675">
    <property type="entry name" value="LRR_dom_sf"/>
</dbReference>
<evidence type="ECO:0000256" key="3">
    <source>
        <dbReference type="SAM" id="MobiDB-lite"/>
    </source>
</evidence>
<evidence type="ECO:0000313" key="6">
    <source>
        <dbReference type="Proteomes" id="UP001217089"/>
    </source>
</evidence>
<dbReference type="Gene3D" id="3.80.10.10">
    <property type="entry name" value="Ribonuclease Inhibitor"/>
    <property type="match status" value="3"/>
</dbReference>
<keyword evidence="2" id="KW-0677">Repeat</keyword>
<dbReference type="SMART" id="SM00364">
    <property type="entry name" value="LRR_BAC"/>
    <property type="match status" value="8"/>
</dbReference>
<feature type="domain" description="Disease resistance R13L4/SHOC-2-like LRR" evidence="4">
    <location>
        <begin position="176"/>
        <end position="280"/>
    </location>
</feature>
<feature type="region of interest" description="Disordered" evidence="3">
    <location>
        <begin position="1185"/>
        <end position="1242"/>
    </location>
</feature>
<feature type="compositionally biased region" description="Polar residues" evidence="3">
    <location>
        <begin position="1228"/>
        <end position="1241"/>
    </location>
</feature>
<dbReference type="SMART" id="SM00369">
    <property type="entry name" value="LRR_TYP"/>
    <property type="match status" value="8"/>
</dbReference>
<feature type="region of interest" description="Disordered" evidence="3">
    <location>
        <begin position="890"/>
        <end position="930"/>
    </location>
</feature>
<dbReference type="InterPro" id="IPR050614">
    <property type="entry name" value="Synaptic_Scaffolding_LAP-MAGUK"/>
</dbReference>
<dbReference type="PROSITE" id="PS51450">
    <property type="entry name" value="LRR"/>
    <property type="match status" value="2"/>
</dbReference>
<reference evidence="5 6" key="1">
    <citation type="submission" date="2022-12" db="EMBL/GenBank/DDBJ databases">
        <title>Chromosome-level genome of Tegillarca granosa.</title>
        <authorList>
            <person name="Kim J."/>
        </authorList>
    </citation>
    <scope>NUCLEOTIDE SEQUENCE [LARGE SCALE GENOMIC DNA]</scope>
    <source>
        <strain evidence="5">Teg-2019</strain>
        <tissue evidence="5">Adductor muscle</tissue>
    </source>
</reference>
<feature type="region of interest" description="Disordered" evidence="3">
    <location>
        <begin position="478"/>
        <end position="583"/>
    </location>
</feature>
<feature type="compositionally biased region" description="Polar residues" evidence="3">
    <location>
        <begin position="1051"/>
        <end position="1083"/>
    </location>
</feature>
<gene>
    <name evidence="5" type="ORF">KUTeg_016496</name>
</gene>
<feature type="region of interest" description="Disordered" evidence="3">
    <location>
        <begin position="1010"/>
        <end position="1150"/>
    </location>
</feature>
<dbReference type="InterPro" id="IPR001611">
    <property type="entry name" value="Leu-rich_rpt"/>
</dbReference>
<protein>
    <recommendedName>
        <fullName evidence="4">Disease resistance R13L4/SHOC-2-like LRR domain-containing protein</fullName>
    </recommendedName>
</protein>
<feature type="compositionally biased region" description="Basic and acidic residues" evidence="3">
    <location>
        <begin position="1215"/>
        <end position="1226"/>
    </location>
</feature>
<name>A0ABQ9EPV9_TEGGR</name>
<dbReference type="SUPFAM" id="SSF52058">
    <property type="entry name" value="L domain-like"/>
    <property type="match status" value="1"/>
</dbReference>
<dbReference type="InterPro" id="IPR025875">
    <property type="entry name" value="Leu-rich_rpt_4"/>
</dbReference>
<keyword evidence="6" id="KW-1185">Reference proteome</keyword>
<feature type="compositionally biased region" description="Polar residues" evidence="3">
    <location>
        <begin position="546"/>
        <end position="568"/>
    </location>
</feature>
<evidence type="ECO:0000313" key="5">
    <source>
        <dbReference type="EMBL" id="KAJ8305951.1"/>
    </source>
</evidence>
<organism evidence="5 6">
    <name type="scientific">Tegillarca granosa</name>
    <name type="common">Malaysian cockle</name>
    <name type="synonym">Anadara granosa</name>
    <dbReference type="NCBI Taxonomy" id="220873"/>
    <lineage>
        <taxon>Eukaryota</taxon>
        <taxon>Metazoa</taxon>
        <taxon>Spiralia</taxon>
        <taxon>Lophotrochozoa</taxon>
        <taxon>Mollusca</taxon>
        <taxon>Bivalvia</taxon>
        <taxon>Autobranchia</taxon>
        <taxon>Pteriomorphia</taxon>
        <taxon>Arcoida</taxon>
        <taxon>Arcoidea</taxon>
        <taxon>Arcidae</taxon>
        <taxon>Tegillarca</taxon>
    </lineage>
</organism>
<evidence type="ECO:0000256" key="2">
    <source>
        <dbReference type="ARBA" id="ARBA00022737"/>
    </source>
</evidence>
<dbReference type="Proteomes" id="UP001217089">
    <property type="component" value="Unassembled WGS sequence"/>
</dbReference>
<dbReference type="InterPro" id="IPR003591">
    <property type="entry name" value="Leu-rich_rpt_typical-subtyp"/>
</dbReference>
<dbReference type="InterPro" id="IPR055414">
    <property type="entry name" value="LRR_R13L4/SHOC2-like"/>
</dbReference>
<feature type="compositionally biased region" description="Basic and acidic residues" evidence="3">
    <location>
        <begin position="526"/>
        <end position="538"/>
    </location>
</feature>
<dbReference type="Pfam" id="PF12799">
    <property type="entry name" value="LRR_4"/>
    <property type="match status" value="1"/>
</dbReference>
<proteinExistence type="predicted"/>
<keyword evidence="1" id="KW-0433">Leucine-rich repeat</keyword>
<comment type="caution">
    <text evidence="5">The sequence shown here is derived from an EMBL/GenBank/DDBJ whole genome shotgun (WGS) entry which is preliminary data.</text>
</comment>
<dbReference type="EMBL" id="JARBDR010000813">
    <property type="protein sequence ID" value="KAJ8305951.1"/>
    <property type="molecule type" value="Genomic_DNA"/>
</dbReference>
<dbReference type="PANTHER" id="PTHR23119">
    <property type="entry name" value="DISCS LARGE"/>
    <property type="match status" value="1"/>
</dbReference>
<feature type="compositionally biased region" description="Basic and acidic residues" evidence="3">
    <location>
        <begin position="1098"/>
        <end position="1116"/>
    </location>
</feature>
<evidence type="ECO:0000259" key="4">
    <source>
        <dbReference type="Pfam" id="PF23598"/>
    </source>
</evidence>
<evidence type="ECO:0000256" key="1">
    <source>
        <dbReference type="ARBA" id="ARBA00022614"/>
    </source>
</evidence>
<dbReference type="Pfam" id="PF13855">
    <property type="entry name" value="LRR_8"/>
    <property type="match status" value="1"/>
</dbReference>
<dbReference type="PANTHER" id="PTHR23119:SF50">
    <property type="entry name" value="PDZ DOMAIN-CONTAINING PROTEIN"/>
    <property type="match status" value="1"/>
</dbReference>